<feature type="compositionally biased region" description="Basic residues" evidence="2">
    <location>
        <begin position="448"/>
        <end position="459"/>
    </location>
</feature>
<dbReference type="SUPFAM" id="SSF140459">
    <property type="entry name" value="PE/PPE dimer-like"/>
    <property type="match status" value="1"/>
</dbReference>
<dbReference type="InterPro" id="IPR000030">
    <property type="entry name" value="PPE_dom"/>
</dbReference>
<evidence type="ECO:0000313" key="5">
    <source>
        <dbReference type="EMBL" id="MBS9532240.1"/>
    </source>
</evidence>
<comment type="caution">
    <text evidence="5">The sequence shown here is derived from an EMBL/GenBank/DDBJ whole genome shotgun (WGS) entry which is preliminary data.</text>
</comment>
<feature type="domain" description="PPE-PPW subfamily C-terminal" evidence="4">
    <location>
        <begin position="479"/>
        <end position="524"/>
    </location>
</feature>
<organism evidence="5 6">
    <name type="scientific">Mycolicibacter acidiphilus</name>
    <dbReference type="NCBI Taxonomy" id="2835306"/>
    <lineage>
        <taxon>Bacteria</taxon>
        <taxon>Bacillati</taxon>
        <taxon>Actinomycetota</taxon>
        <taxon>Actinomycetes</taxon>
        <taxon>Mycobacteriales</taxon>
        <taxon>Mycobacteriaceae</taxon>
        <taxon>Mycolicibacter</taxon>
    </lineage>
</organism>
<dbReference type="PANTHER" id="PTHR46766:SF1">
    <property type="entry name" value="GLUTAMINE-RICH PROTEIN 2"/>
    <property type="match status" value="1"/>
</dbReference>
<gene>
    <name evidence="5" type="ORF">KIH27_01400</name>
</gene>
<evidence type="ECO:0000313" key="6">
    <source>
        <dbReference type="Proteomes" id="UP001519535"/>
    </source>
</evidence>
<evidence type="ECO:0000256" key="2">
    <source>
        <dbReference type="SAM" id="MobiDB-lite"/>
    </source>
</evidence>
<proteinExistence type="inferred from homology"/>
<dbReference type="EMBL" id="JAHCLR010000001">
    <property type="protein sequence ID" value="MBS9532240.1"/>
    <property type="molecule type" value="Genomic_DNA"/>
</dbReference>
<dbReference type="InterPro" id="IPR038332">
    <property type="entry name" value="PPE_sf"/>
</dbReference>
<evidence type="ECO:0000259" key="3">
    <source>
        <dbReference type="Pfam" id="PF00823"/>
    </source>
</evidence>
<comment type="similarity">
    <text evidence="1">Belongs to the mycobacterial PPE family.</text>
</comment>
<dbReference type="Proteomes" id="UP001519535">
    <property type="component" value="Unassembled WGS sequence"/>
</dbReference>
<dbReference type="Gene3D" id="1.20.1260.20">
    <property type="entry name" value="PPE superfamily"/>
    <property type="match status" value="1"/>
</dbReference>
<dbReference type="Pfam" id="PF00823">
    <property type="entry name" value="PPE"/>
    <property type="match status" value="1"/>
</dbReference>
<sequence length="528" mass="53489">MASPPEVHSMLLSAGPGPGPLLAAAGAWSSLSAEYAASAAELTAVLGAVQAGAWQGPSAQAYSAAHLPYLAWLDRAAADSAVAAAGHQAVAAAYAGALTAMPTLAELAANHAMHGVLVATNFFGVNTISIAVNEADYARMWVQAATVMQTYQAISDATRASLPHPGAVVPVLRSGSAADPSTPRNPLQGMLDFLDPILKSLGIEDGTVAHDPTVSNWLTTLVADFLRNFGVNWNPAAGTLNGQVYDYYSNAAQPIWYLARGLELFENLLTVTQDPTQLVRALQYIAALALFDWPTHVMQFVSTLSQSPALMAAAMGAALAPAGSLAGLAGLAGLTGAPTAPVPPVPAVVPPAVLPVAVGAGPGVIAPPAPPPPAPPPATMSPAAGVPPTPPAPAAPAFAFPYAVGGGPGTRFGPGLGAGLGAGAGSEAKRKTPTAEVAAAAAEERAQARKRRRRRSAKHEHHDAFVTANVGVDPDWGPSQRGMGPGGFAGAVHRDTAGAPTGLIRLSDNGFRESPRVPLLPDTWADDG</sequence>
<evidence type="ECO:0000256" key="1">
    <source>
        <dbReference type="ARBA" id="ARBA00010652"/>
    </source>
</evidence>
<dbReference type="PANTHER" id="PTHR46766">
    <property type="entry name" value="GLUTAMINE-RICH PROTEIN 2"/>
    <property type="match status" value="1"/>
</dbReference>
<dbReference type="InterPro" id="IPR043641">
    <property type="entry name" value="PPE-PPW_C"/>
</dbReference>
<feature type="region of interest" description="Disordered" evidence="2">
    <location>
        <begin position="422"/>
        <end position="528"/>
    </location>
</feature>
<evidence type="ECO:0000259" key="4">
    <source>
        <dbReference type="Pfam" id="PF18878"/>
    </source>
</evidence>
<keyword evidence="6" id="KW-1185">Reference proteome</keyword>
<dbReference type="Pfam" id="PF18878">
    <property type="entry name" value="PPE-PPW"/>
    <property type="match status" value="1"/>
</dbReference>
<feature type="domain" description="PPE" evidence="3">
    <location>
        <begin position="1"/>
        <end position="162"/>
    </location>
</feature>
<name>A0ABS5RD81_9MYCO</name>
<reference evidence="5 6" key="1">
    <citation type="submission" date="2021-05" db="EMBL/GenBank/DDBJ databases">
        <title>Mycobacterium acidophilum sp. nov., an extremely acid-tolerant member of the genus Mycobacterium.</title>
        <authorList>
            <person name="Xia J."/>
        </authorList>
    </citation>
    <scope>NUCLEOTIDE SEQUENCE [LARGE SCALE GENOMIC DNA]</scope>
    <source>
        <strain evidence="5 6">M1</strain>
    </source>
</reference>
<accession>A0ABS5RD81</accession>
<protein>
    <submittedName>
        <fullName evidence="5">PPE family protein</fullName>
    </submittedName>
</protein>
<dbReference type="RefSeq" id="WP_214091106.1">
    <property type="nucleotide sequence ID" value="NZ_JAHCLR010000001.1"/>
</dbReference>